<keyword evidence="7" id="KW-1185">Reference proteome</keyword>
<protein>
    <submittedName>
        <fullName evidence="8">Proton-coupled amino acid transporter-like protein CG1139 isoform X1</fullName>
    </submittedName>
</protein>
<dbReference type="PANTHER" id="PTHR22950">
    <property type="entry name" value="AMINO ACID TRANSPORTER"/>
    <property type="match status" value="1"/>
</dbReference>
<dbReference type="Proteomes" id="UP000079169">
    <property type="component" value="Unplaced"/>
</dbReference>
<organism evidence="7 8">
    <name type="scientific">Diaphorina citri</name>
    <name type="common">Asian citrus psyllid</name>
    <dbReference type="NCBI Taxonomy" id="121845"/>
    <lineage>
        <taxon>Eukaryota</taxon>
        <taxon>Metazoa</taxon>
        <taxon>Ecdysozoa</taxon>
        <taxon>Arthropoda</taxon>
        <taxon>Hexapoda</taxon>
        <taxon>Insecta</taxon>
        <taxon>Pterygota</taxon>
        <taxon>Neoptera</taxon>
        <taxon>Paraneoptera</taxon>
        <taxon>Hemiptera</taxon>
        <taxon>Sternorrhyncha</taxon>
        <taxon>Psylloidea</taxon>
        <taxon>Psyllidae</taxon>
        <taxon>Diaphorininae</taxon>
        <taxon>Diaphorina</taxon>
    </lineage>
</organism>
<feature type="transmembrane region" description="Helical" evidence="5">
    <location>
        <begin position="72"/>
        <end position="94"/>
    </location>
</feature>
<feature type="transmembrane region" description="Helical" evidence="5">
    <location>
        <begin position="135"/>
        <end position="156"/>
    </location>
</feature>
<name>A0A1S3DNQ3_DIACI</name>
<keyword evidence="4 5" id="KW-0472">Membrane</keyword>
<feature type="domain" description="Amino acid transporter transmembrane" evidence="6">
    <location>
        <begin position="44"/>
        <end position="319"/>
    </location>
</feature>
<accession>A0A1S3DNQ3</accession>
<dbReference type="GeneID" id="103521849"/>
<dbReference type="GO" id="GO:0015179">
    <property type="term" value="F:L-amino acid transmembrane transporter activity"/>
    <property type="evidence" value="ECO:0007669"/>
    <property type="project" value="TreeGrafter"/>
</dbReference>
<feature type="transmembrane region" description="Helical" evidence="5">
    <location>
        <begin position="285"/>
        <end position="304"/>
    </location>
</feature>
<evidence type="ECO:0000256" key="4">
    <source>
        <dbReference type="ARBA" id="ARBA00023136"/>
    </source>
</evidence>
<comment type="subcellular location">
    <subcellularLocation>
        <location evidence="1">Membrane</location>
        <topology evidence="1">Multi-pass membrane protein</topology>
    </subcellularLocation>
</comment>
<evidence type="ECO:0000256" key="5">
    <source>
        <dbReference type="SAM" id="Phobius"/>
    </source>
</evidence>
<evidence type="ECO:0000313" key="7">
    <source>
        <dbReference type="Proteomes" id="UP000079169"/>
    </source>
</evidence>
<dbReference type="PaxDb" id="121845-A0A1S3DNQ3"/>
<gene>
    <name evidence="8" type="primary">LOC103521849</name>
</gene>
<evidence type="ECO:0000256" key="2">
    <source>
        <dbReference type="ARBA" id="ARBA00022692"/>
    </source>
</evidence>
<feature type="transmembrane region" description="Helical" evidence="5">
    <location>
        <begin position="241"/>
        <end position="264"/>
    </location>
</feature>
<dbReference type="Pfam" id="PF01490">
    <property type="entry name" value="Aa_trans"/>
    <property type="match status" value="1"/>
</dbReference>
<evidence type="ECO:0000256" key="3">
    <source>
        <dbReference type="ARBA" id="ARBA00022989"/>
    </source>
</evidence>
<dbReference type="GO" id="GO:0005774">
    <property type="term" value="C:vacuolar membrane"/>
    <property type="evidence" value="ECO:0007669"/>
    <property type="project" value="TreeGrafter"/>
</dbReference>
<dbReference type="RefSeq" id="XP_008485181.1">
    <property type="nucleotide sequence ID" value="XM_008486959.3"/>
</dbReference>
<dbReference type="InterPro" id="IPR013057">
    <property type="entry name" value="AA_transpt_TM"/>
</dbReference>
<feature type="transmembrane region" description="Helical" evidence="5">
    <location>
        <begin position="204"/>
        <end position="221"/>
    </location>
</feature>
<dbReference type="PANTHER" id="PTHR22950:SF340">
    <property type="entry name" value="AMINO ACID TRANSPORTER TRANSMEMBRANE DOMAIN-CONTAINING PROTEIN-RELATED"/>
    <property type="match status" value="1"/>
</dbReference>
<evidence type="ECO:0000259" key="6">
    <source>
        <dbReference type="Pfam" id="PF01490"/>
    </source>
</evidence>
<keyword evidence="2 5" id="KW-0812">Transmembrane</keyword>
<reference evidence="8" key="1">
    <citation type="submission" date="2025-08" db="UniProtKB">
        <authorList>
            <consortium name="RefSeq"/>
        </authorList>
    </citation>
    <scope>IDENTIFICATION</scope>
</reference>
<sequence length="321" mass="36352">MAQVIEEPERKKGTVRFGTVLPNEKVEDEDFDPFDRHIEVPTANWETYIHFIKGSIGTGCLAMPSGFKSVGYLPGLFFGVFTGALTMMTLHLLMQIKYDVSKKMKYHVVQFPDVCELVMMEGPPSLRWLAKPLPIIVDFFIFWNHLGICCVYINFIADNFDQACHHFSPDTSLAKIHWELIITVVMIVLNQVKNLHFLSPFSSIGNILLTIGLGMVCYYIFRDGLDQPILRPGDVELFGKLYEVPLFMGTFLFASLGIGVLIALEDEMKTPSSYRKNPFGIFNMGFTTIIIIYLFVGVIGYYKYGQLVEGSITLNIPKDDP</sequence>
<evidence type="ECO:0000313" key="8">
    <source>
        <dbReference type="RefSeq" id="XP_008485181.1"/>
    </source>
</evidence>
<keyword evidence="3 5" id="KW-1133">Transmembrane helix</keyword>
<dbReference type="KEGG" id="dci:103521849"/>
<dbReference type="AlphaFoldDB" id="A0A1S3DNQ3"/>
<dbReference type="STRING" id="121845.A0A1S3DNQ3"/>
<proteinExistence type="predicted"/>
<evidence type="ECO:0000256" key="1">
    <source>
        <dbReference type="ARBA" id="ARBA00004141"/>
    </source>
</evidence>